<evidence type="ECO:0000256" key="2">
    <source>
        <dbReference type="ARBA" id="ARBA00023315"/>
    </source>
</evidence>
<keyword evidence="1 4" id="KW-0808">Transferase</keyword>
<proteinExistence type="predicted"/>
<dbReference type="GO" id="GO:0016747">
    <property type="term" value="F:acyltransferase activity, transferring groups other than amino-acyl groups"/>
    <property type="evidence" value="ECO:0007669"/>
    <property type="project" value="InterPro"/>
</dbReference>
<name>A0A371JYQ1_9GAMM</name>
<dbReference type="InterPro" id="IPR016181">
    <property type="entry name" value="Acyl_CoA_acyltransferase"/>
</dbReference>
<dbReference type="PANTHER" id="PTHR43877">
    <property type="entry name" value="AMINOALKYLPHOSPHONATE N-ACETYLTRANSFERASE-RELATED-RELATED"/>
    <property type="match status" value="1"/>
</dbReference>
<evidence type="ECO:0000313" key="4">
    <source>
        <dbReference type="EMBL" id="RDZ26720.1"/>
    </source>
</evidence>
<organism evidence="4 5">
    <name type="scientific">Lysobacter silvisoli</name>
    <dbReference type="NCBI Taxonomy" id="2293254"/>
    <lineage>
        <taxon>Bacteria</taxon>
        <taxon>Pseudomonadati</taxon>
        <taxon>Pseudomonadota</taxon>
        <taxon>Gammaproteobacteria</taxon>
        <taxon>Lysobacterales</taxon>
        <taxon>Lysobacteraceae</taxon>
        <taxon>Lysobacter</taxon>
    </lineage>
</organism>
<dbReference type="CDD" id="cd04301">
    <property type="entry name" value="NAT_SF"/>
    <property type="match status" value="1"/>
</dbReference>
<dbReference type="InterPro" id="IPR050832">
    <property type="entry name" value="Bact_Acetyltransf"/>
</dbReference>
<keyword evidence="2" id="KW-0012">Acyltransferase</keyword>
<dbReference type="Pfam" id="PF00583">
    <property type="entry name" value="Acetyltransf_1"/>
    <property type="match status" value="1"/>
</dbReference>
<evidence type="ECO:0000259" key="3">
    <source>
        <dbReference type="PROSITE" id="PS51186"/>
    </source>
</evidence>
<feature type="domain" description="N-acetyltransferase" evidence="3">
    <location>
        <begin position="4"/>
        <end position="165"/>
    </location>
</feature>
<dbReference type="InterPro" id="IPR000182">
    <property type="entry name" value="GNAT_dom"/>
</dbReference>
<comment type="caution">
    <text evidence="4">The sequence shown here is derived from an EMBL/GenBank/DDBJ whole genome shotgun (WGS) entry which is preliminary data.</text>
</comment>
<dbReference type="SUPFAM" id="SSF55729">
    <property type="entry name" value="Acyl-CoA N-acyltransferases (Nat)"/>
    <property type="match status" value="1"/>
</dbReference>
<keyword evidence="5" id="KW-1185">Reference proteome</keyword>
<dbReference type="Proteomes" id="UP000264492">
    <property type="component" value="Unassembled WGS sequence"/>
</dbReference>
<dbReference type="OrthoDB" id="9805924at2"/>
<dbReference type="EMBL" id="QTSU01000003">
    <property type="protein sequence ID" value="RDZ26720.1"/>
    <property type="molecule type" value="Genomic_DNA"/>
</dbReference>
<gene>
    <name evidence="4" type="ORF">DX914_17245</name>
</gene>
<dbReference type="Gene3D" id="3.40.630.30">
    <property type="match status" value="1"/>
</dbReference>
<reference evidence="4 5" key="1">
    <citation type="submission" date="2018-08" db="EMBL/GenBank/DDBJ databases">
        <title>Lysobacter sp. zong2l5, whole genome shotgun sequence.</title>
        <authorList>
            <person name="Zhang X."/>
            <person name="Feng G."/>
            <person name="Zhu H."/>
        </authorList>
    </citation>
    <scope>NUCLEOTIDE SEQUENCE [LARGE SCALE GENOMIC DNA]</scope>
    <source>
        <strain evidence="5">zong2l5</strain>
    </source>
</reference>
<dbReference type="RefSeq" id="WP_115861023.1">
    <property type="nucleotide sequence ID" value="NZ_QTSU01000003.1"/>
</dbReference>
<dbReference type="PANTHER" id="PTHR43877:SF2">
    <property type="entry name" value="AMINOALKYLPHOSPHONATE N-ACETYLTRANSFERASE-RELATED"/>
    <property type="match status" value="1"/>
</dbReference>
<evidence type="ECO:0000256" key="1">
    <source>
        <dbReference type="ARBA" id="ARBA00022679"/>
    </source>
</evidence>
<dbReference type="PROSITE" id="PS51186">
    <property type="entry name" value="GNAT"/>
    <property type="match status" value="1"/>
</dbReference>
<dbReference type="AlphaFoldDB" id="A0A371JYQ1"/>
<sequence>MSRLRIRPAEPGDRDLIAGWMLAMAWETEHKRLDPATVHAGVEAGLLDPSKARYYVAMRESEVAGRETIAAAAGTLMLTREWSDWRNGDWWWIQSVYVAPEHRRQGVYQALHGHVAALAQATPGVIGLRLYVERGNTAAQATYRSLDMVDAGYAIFESEFIQSEH</sequence>
<evidence type="ECO:0000313" key="5">
    <source>
        <dbReference type="Proteomes" id="UP000264492"/>
    </source>
</evidence>
<protein>
    <submittedName>
        <fullName evidence="4">GNAT family N-acetyltransferase</fullName>
    </submittedName>
</protein>
<accession>A0A371JYQ1</accession>